<name>I1BSC3_RHIO9</name>
<dbReference type="GeneID" id="93610779"/>
<dbReference type="AlphaFoldDB" id="I1BSC3"/>
<dbReference type="VEuPathDB" id="FungiDB:RO3G_03808"/>
<accession>I1BSC3</accession>
<proteinExistence type="predicted"/>
<reference evidence="1 2" key="1">
    <citation type="journal article" date="2009" name="PLoS Genet.">
        <title>Genomic analysis of the basal lineage fungus Rhizopus oryzae reveals a whole-genome duplication.</title>
        <authorList>
            <person name="Ma L.-J."/>
            <person name="Ibrahim A.S."/>
            <person name="Skory C."/>
            <person name="Grabherr M.G."/>
            <person name="Burger G."/>
            <person name="Butler M."/>
            <person name="Elias M."/>
            <person name="Idnurm A."/>
            <person name="Lang B.F."/>
            <person name="Sone T."/>
            <person name="Abe A."/>
            <person name="Calvo S.E."/>
            <person name="Corrochano L.M."/>
            <person name="Engels R."/>
            <person name="Fu J."/>
            <person name="Hansberg W."/>
            <person name="Kim J.-M."/>
            <person name="Kodira C.D."/>
            <person name="Koehrsen M.J."/>
            <person name="Liu B."/>
            <person name="Miranda-Saavedra D."/>
            <person name="O'Leary S."/>
            <person name="Ortiz-Castellanos L."/>
            <person name="Poulter R."/>
            <person name="Rodriguez-Romero J."/>
            <person name="Ruiz-Herrera J."/>
            <person name="Shen Y.-Q."/>
            <person name="Zeng Q."/>
            <person name="Galagan J."/>
            <person name="Birren B.W."/>
            <person name="Cuomo C.A."/>
            <person name="Wickes B.L."/>
        </authorList>
    </citation>
    <scope>NUCLEOTIDE SEQUENCE [LARGE SCALE GENOMIC DNA]</scope>
    <source>
        <strain evidence="2">RA 99-880 / ATCC MYA-4621 / FGSC 9543 / NRRL 43880</strain>
    </source>
</reference>
<evidence type="ECO:0000313" key="1">
    <source>
        <dbReference type="EMBL" id="EIE79103.1"/>
    </source>
</evidence>
<evidence type="ECO:0000313" key="2">
    <source>
        <dbReference type="Proteomes" id="UP000009138"/>
    </source>
</evidence>
<dbReference type="PROSITE" id="PS51257">
    <property type="entry name" value="PROKAR_LIPOPROTEIN"/>
    <property type="match status" value="1"/>
</dbReference>
<dbReference type="RefSeq" id="XP_067514499.1">
    <property type="nucleotide sequence ID" value="XM_067658398.1"/>
</dbReference>
<dbReference type="InParanoid" id="I1BSC3"/>
<organism evidence="1 2">
    <name type="scientific">Rhizopus delemar (strain RA 99-880 / ATCC MYA-4621 / FGSC 9543 / NRRL 43880)</name>
    <name type="common">Mucormycosis agent</name>
    <name type="synonym">Rhizopus arrhizus var. delemar</name>
    <dbReference type="NCBI Taxonomy" id="246409"/>
    <lineage>
        <taxon>Eukaryota</taxon>
        <taxon>Fungi</taxon>
        <taxon>Fungi incertae sedis</taxon>
        <taxon>Mucoromycota</taxon>
        <taxon>Mucoromycotina</taxon>
        <taxon>Mucoromycetes</taxon>
        <taxon>Mucorales</taxon>
        <taxon>Mucorineae</taxon>
        <taxon>Rhizopodaceae</taxon>
        <taxon>Rhizopus</taxon>
    </lineage>
</organism>
<dbReference type="Proteomes" id="UP000009138">
    <property type="component" value="Unassembled WGS sequence"/>
</dbReference>
<keyword evidence="2" id="KW-1185">Reference proteome</keyword>
<gene>
    <name evidence="1" type="ORF">RO3G_03808</name>
</gene>
<dbReference type="EMBL" id="CH476733">
    <property type="protein sequence ID" value="EIE79103.1"/>
    <property type="molecule type" value="Genomic_DNA"/>
</dbReference>
<sequence length="101" mass="10710">MSRSLKGASVFLISISGCKGSSLSIGLGESNMCCGVSSRRSLDISFCCICLAIFSISKVISRAPSGLDKYSPISPYPMLPGPPNSSSHTRSQFSIAVRRFL</sequence>
<protein>
    <submittedName>
        <fullName evidence="1">Uncharacterized protein</fullName>
    </submittedName>
</protein>